<dbReference type="Gene3D" id="1.10.8.60">
    <property type="match status" value="1"/>
</dbReference>
<keyword evidence="3" id="KW-0805">Transcription regulation</keyword>
<reference evidence="7 8" key="1">
    <citation type="submission" date="2018-03" db="EMBL/GenBank/DDBJ databases">
        <title>Genome sequence of Clostridium thermopalmarium DSM 5974.</title>
        <authorList>
            <person name="Poehlein A."/>
            <person name="Daniel R."/>
        </authorList>
    </citation>
    <scope>NUCLEOTIDE SEQUENCE [LARGE SCALE GENOMIC DNA]</scope>
    <source>
        <strain evidence="7 8">DSM 5974</strain>
    </source>
</reference>
<evidence type="ECO:0000259" key="6">
    <source>
        <dbReference type="PROSITE" id="PS50112"/>
    </source>
</evidence>
<dbReference type="Gene3D" id="3.40.50.300">
    <property type="entry name" value="P-loop containing nucleotide triphosphate hydrolases"/>
    <property type="match status" value="1"/>
</dbReference>
<proteinExistence type="predicted"/>
<dbReference type="CDD" id="cd00130">
    <property type="entry name" value="PAS"/>
    <property type="match status" value="1"/>
</dbReference>
<dbReference type="PANTHER" id="PTHR32071:SF57">
    <property type="entry name" value="C4-DICARBOXYLATE TRANSPORT TRANSCRIPTIONAL REGULATORY PROTEIN DCTD"/>
    <property type="match status" value="1"/>
</dbReference>
<dbReference type="Gene3D" id="1.10.10.60">
    <property type="entry name" value="Homeodomain-like"/>
    <property type="match status" value="1"/>
</dbReference>
<dbReference type="Pfam" id="PF00989">
    <property type="entry name" value="PAS"/>
    <property type="match status" value="1"/>
</dbReference>
<dbReference type="InterPro" id="IPR027417">
    <property type="entry name" value="P-loop_NTPase"/>
</dbReference>
<dbReference type="InterPro" id="IPR010524">
    <property type="entry name" value="Sig_transdc_resp-reg_PrpR_N"/>
</dbReference>
<dbReference type="AlphaFoldDB" id="A0A2T0ASN9"/>
<evidence type="ECO:0000256" key="1">
    <source>
        <dbReference type="ARBA" id="ARBA00022741"/>
    </source>
</evidence>
<dbReference type="InterPro" id="IPR009057">
    <property type="entry name" value="Homeodomain-like_sf"/>
</dbReference>
<organism evidence="7 8">
    <name type="scientific">Clostridium thermopalmarium DSM 5974</name>
    <dbReference type="NCBI Taxonomy" id="1121340"/>
    <lineage>
        <taxon>Bacteria</taxon>
        <taxon>Bacillati</taxon>
        <taxon>Bacillota</taxon>
        <taxon>Clostridia</taxon>
        <taxon>Eubacteriales</taxon>
        <taxon>Clostridiaceae</taxon>
        <taxon>Clostridium</taxon>
    </lineage>
</organism>
<dbReference type="InterPro" id="IPR002078">
    <property type="entry name" value="Sigma_54_int"/>
</dbReference>
<sequence>MKDIVFIAPFKGLKTLGEEVVKTRRYSNIEVVEGGLSEGVEVAKKVIEAGARVIISRGGTYTMIKNVVDIPVVELKTTSFDILRGFRHLINSKGKIGVAGYENVIYGCEVIGEVLGLDIVKIEIEKEDNAEELLEKYVDQGIKIFVGDTIGSQTARNLGCKSYIIESGIESVLYALQEARRILKGLRLEKERTERLKTIINFIDNGIIAIDNKGKINIFNSVAEKIFGIHQKGAIGKNVEEVIRHTKLNKVLQSGDIELGEIQDVGRLKIATNRIPIIVDDKITGVVATFQDVTKIQDLEHQIRVKLQKKGFIAKYNFEDIIHKSIDMEECIEKGKVYSKYDSPVLILGESGVGKELFAQSIHSSSSRKNAPFVAVNCAALPPNLIESELFGYVEGAFTGTAKGGKAGLFELAHGGTIFLDEIGELPLDVQSRFLRVLQEKEVMRIGDDKVIPIDVRIITATHRNLKDMIKEGKFRGDLYYRINILTLIIPSLNQRMEDIMELSKFFVEKYSKKYNKKIYEISPKAQKYLNSYNYKGNVRELEGIIERAIVLCNTNIIELKDVKVEEIGPRNSLTNREDTIIGNIEATCKTLKEVENEYINRVIDYCNGNLSKASKILNINRTTLWRKKNSDA</sequence>
<dbReference type="SUPFAM" id="SSF52540">
    <property type="entry name" value="P-loop containing nucleoside triphosphate hydrolases"/>
    <property type="match status" value="1"/>
</dbReference>
<dbReference type="InterPro" id="IPR003593">
    <property type="entry name" value="AAA+_ATPase"/>
</dbReference>
<keyword evidence="8" id="KW-1185">Reference proteome</keyword>
<dbReference type="InterPro" id="IPR035965">
    <property type="entry name" value="PAS-like_dom_sf"/>
</dbReference>
<dbReference type="GO" id="GO:0018675">
    <property type="term" value="F:(S)-limonene 6-monooxygenase activity"/>
    <property type="evidence" value="ECO:0007669"/>
    <property type="project" value="UniProtKB-EC"/>
</dbReference>
<dbReference type="InterPro" id="IPR025943">
    <property type="entry name" value="Sigma_54_int_dom_ATP-bd_2"/>
</dbReference>
<dbReference type="Gene3D" id="3.40.50.10660">
    <property type="entry name" value="PrpR receptor domain-like"/>
    <property type="match status" value="1"/>
</dbReference>
<dbReference type="SMART" id="SM00091">
    <property type="entry name" value="PAS"/>
    <property type="match status" value="1"/>
</dbReference>
<dbReference type="Gene3D" id="3.30.450.20">
    <property type="entry name" value="PAS domain"/>
    <property type="match status" value="1"/>
</dbReference>
<evidence type="ECO:0000256" key="2">
    <source>
        <dbReference type="ARBA" id="ARBA00022840"/>
    </source>
</evidence>
<dbReference type="Pfam" id="PF02954">
    <property type="entry name" value="HTH_8"/>
    <property type="match status" value="1"/>
</dbReference>
<evidence type="ECO:0000313" key="8">
    <source>
        <dbReference type="Proteomes" id="UP000239614"/>
    </source>
</evidence>
<dbReference type="InterPro" id="IPR013767">
    <property type="entry name" value="PAS_fold"/>
</dbReference>
<dbReference type="Pfam" id="PF06506">
    <property type="entry name" value="PrpR_N"/>
    <property type="match status" value="1"/>
</dbReference>
<dbReference type="InterPro" id="IPR002197">
    <property type="entry name" value="HTH_Fis"/>
</dbReference>
<dbReference type="FunFam" id="3.40.50.300:FF:000006">
    <property type="entry name" value="DNA-binding transcriptional regulator NtrC"/>
    <property type="match status" value="1"/>
</dbReference>
<dbReference type="CDD" id="cd00009">
    <property type="entry name" value="AAA"/>
    <property type="match status" value="1"/>
</dbReference>
<dbReference type="PROSITE" id="PS00675">
    <property type="entry name" value="SIGMA54_INTERACT_1"/>
    <property type="match status" value="1"/>
</dbReference>
<dbReference type="Gene3D" id="3.40.50.2300">
    <property type="match status" value="1"/>
</dbReference>
<evidence type="ECO:0000313" key="7">
    <source>
        <dbReference type="EMBL" id="PRR73220.1"/>
    </source>
</evidence>
<dbReference type="Pfam" id="PF25601">
    <property type="entry name" value="AAA_lid_14"/>
    <property type="match status" value="1"/>
</dbReference>
<dbReference type="PROSITE" id="PS00676">
    <property type="entry name" value="SIGMA54_INTERACT_2"/>
    <property type="match status" value="1"/>
</dbReference>
<name>A0A2T0ASN9_9CLOT</name>
<evidence type="ECO:0000256" key="4">
    <source>
        <dbReference type="ARBA" id="ARBA00023163"/>
    </source>
</evidence>
<dbReference type="SUPFAM" id="SSF159800">
    <property type="entry name" value="PrpR receptor domain-like"/>
    <property type="match status" value="1"/>
</dbReference>
<dbReference type="GO" id="GO:0043565">
    <property type="term" value="F:sequence-specific DNA binding"/>
    <property type="evidence" value="ECO:0007669"/>
    <property type="project" value="InterPro"/>
</dbReference>
<dbReference type="RefSeq" id="WP_106024301.1">
    <property type="nucleotide sequence ID" value="NZ_PVXN01000031.1"/>
</dbReference>
<dbReference type="PANTHER" id="PTHR32071">
    <property type="entry name" value="TRANSCRIPTIONAL REGULATORY PROTEIN"/>
    <property type="match status" value="1"/>
</dbReference>
<dbReference type="Pfam" id="PF00158">
    <property type="entry name" value="Sigma54_activat"/>
    <property type="match status" value="1"/>
</dbReference>
<protein>
    <submittedName>
        <fullName evidence="7">Limonene hydroxylase</fullName>
        <ecNumber evidence="7">1.14.14.51</ecNumber>
    </submittedName>
</protein>
<feature type="domain" description="PAS" evidence="6">
    <location>
        <begin position="192"/>
        <end position="243"/>
    </location>
</feature>
<dbReference type="InterPro" id="IPR025662">
    <property type="entry name" value="Sigma_54_int_dom_ATP-bd_1"/>
</dbReference>
<dbReference type="GO" id="GO:0006355">
    <property type="term" value="P:regulation of DNA-templated transcription"/>
    <property type="evidence" value="ECO:0007669"/>
    <property type="project" value="InterPro"/>
</dbReference>
<dbReference type="GO" id="GO:0000156">
    <property type="term" value="F:phosphorelay response regulator activity"/>
    <property type="evidence" value="ECO:0007669"/>
    <property type="project" value="InterPro"/>
</dbReference>
<dbReference type="EMBL" id="PVXN01000031">
    <property type="protein sequence ID" value="PRR73220.1"/>
    <property type="molecule type" value="Genomic_DNA"/>
</dbReference>
<keyword evidence="2" id="KW-0067">ATP-binding</keyword>
<dbReference type="Proteomes" id="UP000239614">
    <property type="component" value="Unassembled WGS sequence"/>
</dbReference>
<dbReference type="OrthoDB" id="9803970at2"/>
<dbReference type="GO" id="GO:0005524">
    <property type="term" value="F:ATP binding"/>
    <property type="evidence" value="ECO:0007669"/>
    <property type="project" value="UniProtKB-KW"/>
</dbReference>
<dbReference type="InterPro" id="IPR000014">
    <property type="entry name" value="PAS"/>
</dbReference>
<dbReference type="SMART" id="SM00382">
    <property type="entry name" value="AAA"/>
    <property type="match status" value="1"/>
</dbReference>
<dbReference type="SUPFAM" id="SSF55785">
    <property type="entry name" value="PYP-like sensor domain (PAS domain)"/>
    <property type="match status" value="1"/>
</dbReference>
<keyword evidence="1" id="KW-0547">Nucleotide-binding</keyword>
<gene>
    <name evidence="7" type="ORF">CPAL_13400</name>
</gene>
<dbReference type="EC" id="1.14.14.51" evidence="7"/>
<dbReference type="NCBIfam" id="TIGR00229">
    <property type="entry name" value="sensory_box"/>
    <property type="match status" value="1"/>
</dbReference>
<comment type="caution">
    <text evidence="7">The sequence shown here is derived from an EMBL/GenBank/DDBJ whole genome shotgun (WGS) entry which is preliminary data.</text>
</comment>
<dbReference type="PROSITE" id="PS50045">
    <property type="entry name" value="SIGMA54_INTERACT_4"/>
    <property type="match status" value="1"/>
</dbReference>
<keyword evidence="4" id="KW-0804">Transcription</keyword>
<dbReference type="PROSITE" id="PS50112">
    <property type="entry name" value="PAS"/>
    <property type="match status" value="1"/>
</dbReference>
<feature type="domain" description="Sigma-54 factor interaction" evidence="5">
    <location>
        <begin position="321"/>
        <end position="551"/>
    </location>
</feature>
<accession>A0A2T0ASN9</accession>
<keyword evidence="7" id="KW-0560">Oxidoreductase</keyword>
<evidence type="ECO:0000259" key="5">
    <source>
        <dbReference type="PROSITE" id="PS50045"/>
    </source>
</evidence>
<dbReference type="InterPro" id="IPR058031">
    <property type="entry name" value="AAA_lid_NorR"/>
</dbReference>
<evidence type="ECO:0000256" key="3">
    <source>
        <dbReference type="ARBA" id="ARBA00023015"/>
    </source>
</evidence>
<dbReference type="SUPFAM" id="SSF46689">
    <property type="entry name" value="Homeodomain-like"/>
    <property type="match status" value="1"/>
</dbReference>